<name>K3X9G0_GLOUD</name>
<proteinExistence type="predicted"/>
<feature type="region of interest" description="Disordered" evidence="1">
    <location>
        <begin position="237"/>
        <end position="271"/>
    </location>
</feature>
<dbReference type="SUPFAM" id="SSF52058">
    <property type="entry name" value="L domain-like"/>
    <property type="match status" value="1"/>
</dbReference>
<keyword evidence="4" id="KW-1185">Reference proteome</keyword>
<feature type="compositionally biased region" description="Low complexity" evidence="1">
    <location>
        <begin position="156"/>
        <end position="182"/>
    </location>
</feature>
<protein>
    <submittedName>
        <fullName evidence="3">Uncharacterized protein</fullName>
    </submittedName>
</protein>
<evidence type="ECO:0000256" key="1">
    <source>
        <dbReference type="SAM" id="MobiDB-lite"/>
    </source>
</evidence>
<accession>K3X9G0</accession>
<dbReference type="VEuPathDB" id="FungiDB:PYU1_G013830"/>
<keyword evidence="2" id="KW-1133">Transmembrane helix</keyword>
<reference evidence="4" key="2">
    <citation type="submission" date="2010-04" db="EMBL/GenBank/DDBJ databases">
        <authorList>
            <person name="Buell R."/>
            <person name="Hamilton J."/>
            <person name="Hostetler J."/>
        </authorList>
    </citation>
    <scope>NUCLEOTIDE SEQUENCE [LARGE SCALE GENOMIC DNA]</scope>
    <source>
        <strain evidence="4">DAOM:BR144</strain>
    </source>
</reference>
<dbReference type="eggNOG" id="KOG0192">
    <property type="taxonomic scope" value="Eukaryota"/>
</dbReference>
<dbReference type="AlphaFoldDB" id="K3X9G0"/>
<sequence length="295" mass="32827">MREETFDGSKSSHVTKVNFHAGFASTTSLRSMAFIGLDMSSSPSFPAIPDTLIELHIENCMLTELPMTQILRLKHLETLTIRRNIISQDESKIASLSAAQFEFLQTRSSERTAESGSIRGTTPIVSCPDGHQSQWLNGVVVCVGGNVAELERRLQTSSSSTTSKNATAASSNSTSSNSTSSSSDDDDSFMSQSIYVLVSLAAPALYFLYKVGLYLYFYATYSKDQRNVQVIIPQTMKGSKDNEERRTTENESSRSVEPPESIVLPPPPPADQRRFNNMSFWVDEELQDWRMDFNQ</sequence>
<reference evidence="3" key="3">
    <citation type="submission" date="2015-02" db="UniProtKB">
        <authorList>
            <consortium name="EnsemblProtists"/>
        </authorList>
    </citation>
    <scope>IDENTIFICATION</scope>
    <source>
        <strain evidence="3">DAOM BR144</strain>
    </source>
</reference>
<dbReference type="Gene3D" id="3.80.10.10">
    <property type="entry name" value="Ribonuclease Inhibitor"/>
    <property type="match status" value="1"/>
</dbReference>
<dbReference type="HOGENOM" id="CLU_945260_0_0_1"/>
<evidence type="ECO:0000313" key="3">
    <source>
        <dbReference type="EnsemblProtists" id="PYU1_T013859"/>
    </source>
</evidence>
<evidence type="ECO:0000313" key="4">
    <source>
        <dbReference type="Proteomes" id="UP000019132"/>
    </source>
</evidence>
<feature type="compositionally biased region" description="Basic and acidic residues" evidence="1">
    <location>
        <begin position="238"/>
        <end position="254"/>
    </location>
</feature>
<dbReference type="EnsemblProtists" id="PYU1_T013859">
    <property type="protein sequence ID" value="PYU1_T013859"/>
    <property type="gene ID" value="PYU1_G013830"/>
</dbReference>
<keyword evidence="2" id="KW-0472">Membrane</keyword>
<dbReference type="EMBL" id="GL376595">
    <property type="status" value="NOT_ANNOTATED_CDS"/>
    <property type="molecule type" value="Genomic_DNA"/>
</dbReference>
<organism evidence="3 4">
    <name type="scientific">Globisporangium ultimum (strain ATCC 200006 / CBS 805.95 / DAOM BR144)</name>
    <name type="common">Pythium ultimum</name>
    <dbReference type="NCBI Taxonomy" id="431595"/>
    <lineage>
        <taxon>Eukaryota</taxon>
        <taxon>Sar</taxon>
        <taxon>Stramenopiles</taxon>
        <taxon>Oomycota</taxon>
        <taxon>Peronosporomycetes</taxon>
        <taxon>Pythiales</taxon>
        <taxon>Pythiaceae</taxon>
        <taxon>Globisporangium</taxon>
    </lineage>
</organism>
<reference evidence="4" key="1">
    <citation type="journal article" date="2010" name="Genome Biol.">
        <title>Genome sequence of the necrotrophic plant pathogen Pythium ultimum reveals original pathogenicity mechanisms and effector repertoire.</title>
        <authorList>
            <person name="Levesque C.A."/>
            <person name="Brouwer H."/>
            <person name="Cano L."/>
            <person name="Hamilton J.P."/>
            <person name="Holt C."/>
            <person name="Huitema E."/>
            <person name="Raffaele S."/>
            <person name="Robideau G.P."/>
            <person name="Thines M."/>
            <person name="Win J."/>
            <person name="Zerillo M.M."/>
            <person name="Beakes G.W."/>
            <person name="Boore J.L."/>
            <person name="Busam D."/>
            <person name="Dumas B."/>
            <person name="Ferriera S."/>
            <person name="Fuerstenberg S.I."/>
            <person name="Gachon C.M."/>
            <person name="Gaulin E."/>
            <person name="Govers F."/>
            <person name="Grenville-Briggs L."/>
            <person name="Horner N."/>
            <person name="Hostetler J."/>
            <person name="Jiang R.H."/>
            <person name="Johnson J."/>
            <person name="Krajaejun T."/>
            <person name="Lin H."/>
            <person name="Meijer H.J."/>
            <person name="Moore B."/>
            <person name="Morris P."/>
            <person name="Phuntmart V."/>
            <person name="Puiu D."/>
            <person name="Shetty J."/>
            <person name="Stajich J.E."/>
            <person name="Tripathy S."/>
            <person name="Wawra S."/>
            <person name="van West P."/>
            <person name="Whitty B.R."/>
            <person name="Coutinho P.M."/>
            <person name="Henrissat B."/>
            <person name="Martin F."/>
            <person name="Thomas P.D."/>
            <person name="Tyler B.M."/>
            <person name="De Vries R.P."/>
            <person name="Kamoun S."/>
            <person name="Yandell M."/>
            <person name="Tisserat N."/>
            <person name="Buell C.R."/>
        </authorList>
    </citation>
    <scope>NUCLEOTIDE SEQUENCE</scope>
    <source>
        <strain evidence="4">DAOM:BR144</strain>
    </source>
</reference>
<dbReference type="Proteomes" id="UP000019132">
    <property type="component" value="Unassembled WGS sequence"/>
</dbReference>
<feature type="transmembrane region" description="Helical" evidence="2">
    <location>
        <begin position="194"/>
        <end position="217"/>
    </location>
</feature>
<dbReference type="InParanoid" id="K3X9G0"/>
<dbReference type="STRING" id="431595.K3X9G0"/>
<evidence type="ECO:0000256" key="2">
    <source>
        <dbReference type="SAM" id="Phobius"/>
    </source>
</evidence>
<dbReference type="InterPro" id="IPR032675">
    <property type="entry name" value="LRR_dom_sf"/>
</dbReference>
<keyword evidence="2" id="KW-0812">Transmembrane</keyword>
<feature type="region of interest" description="Disordered" evidence="1">
    <location>
        <begin position="154"/>
        <end position="185"/>
    </location>
</feature>